<dbReference type="Proteomes" id="UP000223527">
    <property type="component" value="Unassembled WGS sequence"/>
</dbReference>
<dbReference type="InterPro" id="IPR000914">
    <property type="entry name" value="SBP_5_dom"/>
</dbReference>
<dbReference type="GO" id="GO:0015833">
    <property type="term" value="P:peptide transport"/>
    <property type="evidence" value="ECO:0007669"/>
    <property type="project" value="TreeGrafter"/>
</dbReference>
<proteinExistence type="inferred from homology"/>
<feature type="region of interest" description="Disordered" evidence="5">
    <location>
        <begin position="1"/>
        <end position="47"/>
    </location>
</feature>
<comment type="similarity">
    <text evidence="2">Belongs to the bacterial solute-binding protein 5 family.</text>
</comment>
<keyword evidence="8" id="KW-1185">Reference proteome</keyword>
<feature type="domain" description="Solute-binding protein family 5" evidence="6">
    <location>
        <begin position="110"/>
        <end position="481"/>
    </location>
</feature>
<dbReference type="EMBL" id="PDNU01000023">
    <property type="protein sequence ID" value="PHK94578.1"/>
    <property type="molecule type" value="Genomic_DNA"/>
</dbReference>
<dbReference type="Gene3D" id="3.10.105.10">
    <property type="entry name" value="Dipeptide-binding Protein, Domain 3"/>
    <property type="match status" value="1"/>
</dbReference>
<organism evidence="7 8">
    <name type="scientific">Teichococcus rhizosphaerae</name>
    <dbReference type="NCBI Taxonomy" id="1335062"/>
    <lineage>
        <taxon>Bacteria</taxon>
        <taxon>Pseudomonadati</taxon>
        <taxon>Pseudomonadota</taxon>
        <taxon>Alphaproteobacteria</taxon>
        <taxon>Acetobacterales</taxon>
        <taxon>Roseomonadaceae</taxon>
        <taxon>Roseomonas</taxon>
    </lineage>
</organism>
<dbReference type="PIRSF" id="PIRSF002741">
    <property type="entry name" value="MppA"/>
    <property type="match status" value="1"/>
</dbReference>
<evidence type="ECO:0000256" key="5">
    <source>
        <dbReference type="SAM" id="MobiDB-lite"/>
    </source>
</evidence>
<comment type="subcellular location">
    <subcellularLocation>
        <location evidence="1">Periplasm</location>
    </subcellularLocation>
</comment>
<dbReference type="GO" id="GO:0043190">
    <property type="term" value="C:ATP-binding cassette (ABC) transporter complex"/>
    <property type="evidence" value="ECO:0007669"/>
    <property type="project" value="InterPro"/>
</dbReference>
<evidence type="ECO:0000259" key="6">
    <source>
        <dbReference type="Pfam" id="PF00496"/>
    </source>
</evidence>
<dbReference type="PANTHER" id="PTHR30290">
    <property type="entry name" value="PERIPLASMIC BINDING COMPONENT OF ABC TRANSPORTER"/>
    <property type="match status" value="1"/>
</dbReference>
<name>A0A2C7A3D0_9PROT</name>
<evidence type="ECO:0000313" key="7">
    <source>
        <dbReference type="EMBL" id="PHK94578.1"/>
    </source>
</evidence>
<dbReference type="InterPro" id="IPR030678">
    <property type="entry name" value="Peptide/Ni-bd"/>
</dbReference>
<dbReference type="GO" id="GO:1904680">
    <property type="term" value="F:peptide transmembrane transporter activity"/>
    <property type="evidence" value="ECO:0007669"/>
    <property type="project" value="TreeGrafter"/>
</dbReference>
<dbReference type="Gene3D" id="3.90.76.10">
    <property type="entry name" value="Dipeptide-binding Protein, Domain 1"/>
    <property type="match status" value="1"/>
</dbReference>
<dbReference type="PANTHER" id="PTHR30290:SF9">
    <property type="entry name" value="OLIGOPEPTIDE-BINDING PROTEIN APPA"/>
    <property type="match status" value="1"/>
</dbReference>
<sequence length="573" mass="62619">MARGVKTLPHRLTGSRVARPIDAPPRHEGRPMRRIRQHRAPSAHRSPGLAAGALGLALLAAQPLAAQSLVVGMQGEPGTMDPQFNLLGTNTSALRNIYDTLLSRDPSLQLRPSLAESWKAVDDTTWEFRLRGGVTFHDGSPLTAEDVRFTIERVTRVANNPNSYATYIQGIREVQVVDARTVRFLTEGPVPLLPVNLSNIFIISSAKGARGTGEFNSGAAAIGTGPYRLVSWQPGQPLVLERNATYHGTAPAWSRVTFRPIPSDGARVGALLAGDVDFINAVPLQDVARLEKTEGARRLRVFSGPSAYVYMLFPELEKEPLPGVRDAQGQPLARNPWKDPKVREAVSLAINRNAIVERLMEGRARAANQAVPEGFFGHSGRIAPARHDLERARALLREAGYPNGFQTSLACPNDRFVNDSKICEAAAQQLQRAGIRVDLNAMPRATFFPARARREWPLHAAGWGSLTGESSYFLTSQIHSPNRELGLGAINYSGIGTPELDALIQRARRTLDEGQRRALLEEVMEKTMADNLVIPILTFEAVWAGRADKVDFTPRADEETLAIEVTPVGSPAR</sequence>
<dbReference type="InterPro" id="IPR039424">
    <property type="entry name" value="SBP_5"/>
</dbReference>
<gene>
    <name evidence="7" type="ORF">CR162_12920</name>
</gene>
<evidence type="ECO:0000256" key="1">
    <source>
        <dbReference type="ARBA" id="ARBA00004418"/>
    </source>
</evidence>
<keyword evidence="3" id="KW-0813">Transport</keyword>
<evidence type="ECO:0000256" key="3">
    <source>
        <dbReference type="ARBA" id="ARBA00022448"/>
    </source>
</evidence>
<dbReference type="CDD" id="cd08498">
    <property type="entry name" value="PBP2_NikA_DppA_OppA_like_2"/>
    <property type="match status" value="1"/>
</dbReference>
<dbReference type="Pfam" id="PF00496">
    <property type="entry name" value="SBP_bac_5"/>
    <property type="match status" value="1"/>
</dbReference>
<protein>
    <submittedName>
        <fullName evidence="7">Peptide ABC transporter substrate-binding protein</fullName>
    </submittedName>
</protein>
<dbReference type="GO" id="GO:0030288">
    <property type="term" value="C:outer membrane-bounded periplasmic space"/>
    <property type="evidence" value="ECO:0007669"/>
    <property type="project" value="UniProtKB-ARBA"/>
</dbReference>
<reference evidence="7 8" key="1">
    <citation type="submission" date="2017-10" db="EMBL/GenBank/DDBJ databases">
        <authorList>
            <person name="Banno H."/>
            <person name="Chua N.-H."/>
        </authorList>
    </citation>
    <scope>NUCLEOTIDE SEQUENCE [LARGE SCALE GENOMIC DNA]</scope>
    <source>
        <strain evidence="7 8">YW11</strain>
    </source>
</reference>
<evidence type="ECO:0000313" key="8">
    <source>
        <dbReference type="Proteomes" id="UP000223527"/>
    </source>
</evidence>
<accession>A0A2C7A3D0</accession>
<evidence type="ECO:0000256" key="2">
    <source>
        <dbReference type="ARBA" id="ARBA00005695"/>
    </source>
</evidence>
<dbReference type="SUPFAM" id="SSF53850">
    <property type="entry name" value="Periplasmic binding protein-like II"/>
    <property type="match status" value="1"/>
</dbReference>
<dbReference type="AlphaFoldDB" id="A0A2C7A3D0"/>
<feature type="compositionally biased region" description="Basic residues" evidence="5">
    <location>
        <begin position="32"/>
        <end position="42"/>
    </location>
</feature>
<comment type="caution">
    <text evidence="7">The sequence shown here is derived from an EMBL/GenBank/DDBJ whole genome shotgun (WGS) entry which is preliminary data.</text>
</comment>
<keyword evidence="4" id="KW-0732">Signal</keyword>
<dbReference type="Gene3D" id="3.40.190.10">
    <property type="entry name" value="Periplasmic binding protein-like II"/>
    <property type="match status" value="1"/>
</dbReference>
<evidence type="ECO:0000256" key="4">
    <source>
        <dbReference type="ARBA" id="ARBA00022729"/>
    </source>
</evidence>